<feature type="transmembrane region" description="Helical" evidence="1">
    <location>
        <begin position="179"/>
        <end position="199"/>
    </location>
</feature>
<reference evidence="2 3" key="1">
    <citation type="submission" date="2021-01" db="EMBL/GenBank/DDBJ databases">
        <title>Whole genome shotgun sequence of Asanoa iriomotensis NBRC 100142.</title>
        <authorList>
            <person name="Komaki H."/>
            <person name="Tamura T."/>
        </authorList>
    </citation>
    <scope>NUCLEOTIDE SEQUENCE [LARGE SCALE GENOMIC DNA]</scope>
    <source>
        <strain evidence="2 3">NBRC 100142</strain>
    </source>
</reference>
<dbReference type="InterPro" id="IPR005297">
    <property type="entry name" value="Lipoprotein_repeat"/>
</dbReference>
<feature type="transmembrane region" description="Helical" evidence="1">
    <location>
        <begin position="94"/>
        <end position="116"/>
    </location>
</feature>
<gene>
    <name evidence="2" type="ORF">Air01nite_66720</name>
</gene>
<keyword evidence="1" id="KW-0812">Transmembrane</keyword>
<protein>
    <recommendedName>
        <fullName evidence="4">Lipoprotein with Yx(FWY)xxD motif</fullName>
    </recommendedName>
</protein>
<keyword evidence="1" id="KW-0472">Membrane</keyword>
<keyword evidence="1" id="KW-1133">Transmembrane helix</keyword>
<dbReference type="PANTHER" id="PTHR39335">
    <property type="entry name" value="BLL4220 PROTEIN"/>
    <property type="match status" value="1"/>
</dbReference>
<feature type="transmembrane region" description="Helical" evidence="1">
    <location>
        <begin position="128"/>
        <end position="147"/>
    </location>
</feature>
<feature type="transmembrane region" description="Helical" evidence="1">
    <location>
        <begin position="60"/>
        <end position="82"/>
    </location>
</feature>
<dbReference type="Proteomes" id="UP000624325">
    <property type="component" value="Unassembled WGS sequence"/>
</dbReference>
<proteinExistence type="predicted"/>
<keyword evidence="3" id="KW-1185">Reference proteome</keyword>
<accession>A0ABQ4CCS6</accession>
<evidence type="ECO:0000313" key="3">
    <source>
        <dbReference type="Proteomes" id="UP000624325"/>
    </source>
</evidence>
<name>A0ABQ4CCS6_9ACTN</name>
<evidence type="ECO:0008006" key="4">
    <source>
        <dbReference type="Google" id="ProtNLM"/>
    </source>
</evidence>
<comment type="caution">
    <text evidence="2">The sequence shown here is derived from an EMBL/GenBank/DDBJ whole genome shotgun (WGS) entry which is preliminary data.</text>
</comment>
<dbReference type="EMBL" id="BONC01000071">
    <property type="protein sequence ID" value="GIF60577.1"/>
    <property type="molecule type" value="Genomic_DNA"/>
</dbReference>
<feature type="transmembrane region" description="Helical" evidence="1">
    <location>
        <begin position="27"/>
        <end position="48"/>
    </location>
</feature>
<evidence type="ECO:0000313" key="2">
    <source>
        <dbReference type="EMBL" id="GIF60577.1"/>
    </source>
</evidence>
<sequence length="316" mass="31937">MLTSGKGLLIGWGLNVREHAERPAPGWLYLVLRVVGSGLLIATAAIHLDLYVTGYRTIPTIGWLFLLQVIAAFVLGLAVLIIPSRLVIPSRLAAAAGAGFALATLGGYLLSVWIGLFGFKEVRTSAGIAAGILEVAAFVALAALALAPAPAGAAAVRETTGPARFLVQIPPSLARAGRIAAAGLTVAALVLFGLALAGAGSPTPAATTTLGTTTVGGTTVLTNANGFTVYSFAPDTPTTSQCYGTCAAYWPPVIGTTAAGTGLPGQVSTIKRTDGSEQLTYNGHPLYTYVGDSAAGQANGNNLNLNGGLWLVVPSG</sequence>
<dbReference type="Pfam" id="PF03640">
    <property type="entry name" value="Lipoprotein_15"/>
    <property type="match status" value="2"/>
</dbReference>
<dbReference type="PANTHER" id="PTHR39335:SF1">
    <property type="entry name" value="BLL4220 PROTEIN"/>
    <property type="match status" value="1"/>
</dbReference>
<organism evidence="2 3">
    <name type="scientific">Asanoa iriomotensis</name>
    <dbReference type="NCBI Taxonomy" id="234613"/>
    <lineage>
        <taxon>Bacteria</taxon>
        <taxon>Bacillati</taxon>
        <taxon>Actinomycetota</taxon>
        <taxon>Actinomycetes</taxon>
        <taxon>Micromonosporales</taxon>
        <taxon>Micromonosporaceae</taxon>
        <taxon>Asanoa</taxon>
    </lineage>
</organism>
<evidence type="ECO:0000256" key="1">
    <source>
        <dbReference type="SAM" id="Phobius"/>
    </source>
</evidence>